<evidence type="ECO:0000313" key="3">
    <source>
        <dbReference type="Proteomes" id="UP000598820"/>
    </source>
</evidence>
<organism evidence="2 3">
    <name type="scientific">Spirosoma profusum</name>
    <dbReference type="NCBI Taxonomy" id="2771354"/>
    <lineage>
        <taxon>Bacteria</taxon>
        <taxon>Pseudomonadati</taxon>
        <taxon>Bacteroidota</taxon>
        <taxon>Cytophagia</taxon>
        <taxon>Cytophagales</taxon>
        <taxon>Cytophagaceae</taxon>
        <taxon>Spirosoma</taxon>
    </lineage>
</organism>
<dbReference type="PROSITE" id="PS51257">
    <property type="entry name" value="PROKAR_LIPOPROTEIN"/>
    <property type="match status" value="1"/>
</dbReference>
<dbReference type="Gene3D" id="2.120.10.30">
    <property type="entry name" value="TolB, C-terminal domain"/>
    <property type="match status" value="1"/>
</dbReference>
<feature type="chain" id="PRO_5038014396" evidence="1">
    <location>
        <begin position="25"/>
        <end position="328"/>
    </location>
</feature>
<gene>
    <name evidence="2" type="ORF">IC229_16505</name>
</gene>
<dbReference type="InterPro" id="IPR011042">
    <property type="entry name" value="6-blade_b-propeller_TolB-like"/>
</dbReference>
<accession>A0A926XY58</accession>
<dbReference type="PANTHER" id="PTHR31460">
    <property type="match status" value="1"/>
</dbReference>
<keyword evidence="1" id="KW-0732">Signal</keyword>
<dbReference type="Proteomes" id="UP000598820">
    <property type="component" value="Unassembled WGS sequence"/>
</dbReference>
<dbReference type="SUPFAM" id="SSF101898">
    <property type="entry name" value="NHL repeat"/>
    <property type="match status" value="1"/>
</dbReference>
<proteinExistence type="predicted"/>
<keyword evidence="3" id="KW-1185">Reference proteome</keyword>
<dbReference type="RefSeq" id="WP_190888105.1">
    <property type="nucleotide sequence ID" value="NZ_JACWZY010000013.1"/>
</dbReference>
<dbReference type="EMBL" id="JACWZY010000013">
    <property type="protein sequence ID" value="MBD2702256.1"/>
    <property type="molecule type" value="Genomic_DNA"/>
</dbReference>
<protein>
    <submittedName>
        <fullName evidence="2">Gluconolaconase</fullName>
    </submittedName>
</protein>
<feature type="signal peptide" evidence="1">
    <location>
        <begin position="1"/>
        <end position="24"/>
    </location>
</feature>
<name>A0A926XY58_9BACT</name>
<dbReference type="InterPro" id="IPR053224">
    <property type="entry name" value="Sensory_adhesion_molecule"/>
</dbReference>
<reference evidence="2" key="1">
    <citation type="submission" date="2020-09" db="EMBL/GenBank/DDBJ databases">
        <authorList>
            <person name="Kim M.K."/>
        </authorList>
    </citation>
    <scope>NUCLEOTIDE SEQUENCE</scope>
    <source>
        <strain evidence="2">BT702</strain>
    </source>
</reference>
<evidence type="ECO:0000256" key="1">
    <source>
        <dbReference type="SAM" id="SignalP"/>
    </source>
</evidence>
<evidence type="ECO:0000313" key="2">
    <source>
        <dbReference type="EMBL" id="MBD2702256.1"/>
    </source>
</evidence>
<comment type="caution">
    <text evidence="2">The sequence shown here is derived from an EMBL/GenBank/DDBJ whole genome shotgun (WGS) entry which is preliminary data.</text>
</comment>
<sequence length="328" mass="35743">MNRFLTSPAQLVLLGLLVTSCNTADPDFSAPTILERITFSASRQYPEGITFSSRLDKFLVSSITQGKVGTVDQNGRYEDFIKDDPMLISAIGMKIWGNQLYVCNGDQGVSVKSTDKTALKTAGLFIYDLTTGQNIRHIDLAALVPGVNHFANDLAFDPEGNAYVTDSFAPIIYKVPADANQLAFKFVESPLFTGTGVNLNGIVYHPEKFLIVSKANEGKLFKIDLATSTITEITGVNLPSGDGMLLFNNDLYVVNNRKRVTQLRSTDSWKTATIVKSDSLGYDQATTNVLVGDQIYTLNARIGEVSAAVAAKNPAQLQASEYSIQQFK</sequence>
<dbReference type="PANTHER" id="PTHR31460:SF3">
    <property type="entry name" value="MESOCENTIN"/>
    <property type="match status" value="1"/>
</dbReference>
<dbReference type="AlphaFoldDB" id="A0A926XY58"/>